<keyword evidence="2" id="KW-1185">Reference proteome</keyword>
<accession>A0ACB9S316</accession>
<dbReference type="EMBL" id="CM042881">
    <property type="protein sequence ID" value="KAI4385529.1"/>
    <property type="molecule type" value="Genomic_DNA"/>
</dbReference>
<evidence type="ECO:0000313" key="2">
    <source>
        <dbReference type="Proteomes" id="UP001057402"/>
    </source>
</evidence>
<sequence>MSTANFGVSAGNFVLLSNFSTMSTVMKEFSLNVTSSTLRIMNSPSTNSIAFLNALEVVSSPDTLIQDGASILPSGKYQGILTLLRRSKLYTGATNFSNIGVVNYVSGGPTQDTAPSTVYGTCTEMNSASNPNSNFNVTWDFDVDVGFRHLVRFHFCDIVSKTLNQLYFNVYIDSSAVVTGLDLSTVSFNVLAAPYYVDLVTSTSKSSKMQVSIGPYTANAAYPNAILNGLEIMKLNNSVGSLSGNMGVSSSGSSGGNNTGMIVGVVVGVLGTIVLAWLLFLFCRRR</sequence>
<comment type="caution">
    <text evidence="1">The sequence shown here is derived from an EMBL/GenBank/DDBJ whole genome shotgun (WGS) entry which is preliminary data.</text>
</comment>
<reference evidence="2" key="1">
    <citation type="journal article" date="2023" name="Front. Plant Sci.">
        <title>Chromosomal-level genome assembly of Melastoma candidum provides insights into trichome evolution.</title>
        <authorList>
            <person name="Zhong Y."/>
            <person name="Wu W."/>
            <person name="Sun C."/>
            <person name="Zou P."/>
            <person name="Liu Y."/>
            <person name="Dai S."/>
            <person name="Zhou R."/>
        </authorList>
    </citation>
    <scope>NUCLEOTIDE SEQUENCE [LARGE SCALE GENOMIC DNA]</scope>
</reference>
<evidence type="ECO:0000313" key="1">
    <source>
        <dbReference type="EMBL" id="KAI4385529.1"/>
    </source>
</evidence>
<dbReference type="Proteomes" id="UP001057402">
    <property type="component" value="Chromosome 2"/>
</dbReference>
<proteinExistence type="predicted"/>
<protein>
    <submittedName>
        <fullName evidence="1">Uncharacterized protein</fullName>
    </submittedName>
</protein>
<name>A0ACB9S316_9MYRT</name>
<organism evidence="1 2">
    <name type="scientific">Melastoma candidum</name>
    <dbReference type="NCBI Taxonomy" id="119954"/>
    <lineage>
        <taxon>Eukaryota</taxon>
        <taxon>Viridiplantae</taxon>
        <taxon>Streptophyta</taxon>
        <taxon>Embryophyta</taxon>
        <taxon>Tracheophyta</taxon>
        <taxon>Spermatophyta</taxon>
        <taxon>Magnoliopsida</taxon>
        <taxon>eudicotyledons</taxon>
        <taxon>Gunneridae</taxon>
        <taxon>Pentapetalae</taxon>
        <taxon>rosids</taxon>
        <taxon>malvids</taxon>
        <taxon>Myrtales</taxon>
        <taxon>Melastomataceae</taxon>
        <taxon>Melastomatoideae</taxon>
        <taxon>Melastomateae</taxon>
        <taxon>Melastoma</taxon>
    </lineage>
</organism>
<gene>
    <name evidence="1" type="ORF">MLD38_003543</name>
</gene>